<gene>
    <name evidence="1" type="primary">MPP8_19</name>
    <name evidence="1" type="ORF">DSO57_1016188</name>
</gene>
<evidence type="ECO:0000313" key="1">
    <source>
        <dbReference type="EMBL" id="KAJ9085203.1"/>
    </source>
</evidence>
<sequence>MGICFPTNGLNSPPPIQTNRGEEYEVEYVHIDQTRYQKPQYYVKWKRYPLEESTWEPLSNLINAQEAIQLYLNKKNWEGESLGKEGDDVRIDNFSPLELQAQEQELNLEPGFPWAAGPEDRVTNRPHFSGIEPLKADVEEDNPPRKVDQAKEIIALSGMPITTPNGGNQATTIGFMSLKSSPATNQEPTQGRDTGLQPGPMTTTLEQDNQVAKLGVTTNERTPGLSAILLSLDPSPQFPWPCLSQCPDDPQQKMLSLDVGCYIDPRTPPSKIITILK</sequence>
<accession>A0ACC2UE82</accession>
<reference evidence="1" key="1">
    <citation type="submission" date="2022-04" db="EMBL/GenBank/DDBJ databases">
        <title>Genome of the entomopathogenic fungus Entomophthora muscae.</title>
        <authorList>
            <person name="Elya C."/>
            <person name="Lovett B.R."/>
            <person name="Lee E."/>
            <person name="Macias A.M."/>
            <person name="Hajek A.E."/>
            <person name="De Bivort B.L."/>
            <person name="Kasson M.T."/>
            <person name="De Fine Licht H.H."/>
            <person name="Stajich J.E."/>
        </authorList>
    </citation>
    <scope>NUCLEOTIDE SEQUENCE</scope>
    <source>
        <strain evidence="1">Berkeley</strain>
    </source>
</reference>
<dbReference type="EMBL" id="QTSX02000775">
    <property type="protein sequence ID" value="KAJ9085203.1"/>
    <property type="molecule type" value="Genomic_DNA"/>
</dbReference>
<evidence type="ECO:0000313" key="2">
    <source>
        <dbReference type="Proteomes" id="UP001165960"/>
    </source>
</evidence>
<dbReference type="Proteomes" id="UP001165960">
    <property type="component" value="Unassembled WGS sequence"/>
</dbReference>
<keyword evidence="2" id="KW-1185">Reference proteome</keyword>
<name>A0ACC2UE82_9FUNG</name>
<organism evidence="1 2">
    <name type="scientific">Entomophthora muscae</name>
    <dbReference type="NCBI Taxonomy" id="34485"/>
    <lineage>
        <taxon>Eukaryota</taxon>
        <taxon>Fungi</taxon>
        <taxon>Fungi incertae sedis</taxon>
        <taxon>Zoopagomycota</taxon>
        <taxon>Entomophthoromycotina</taxon>
        <taxon>Entomophthoromycetes</taxon>
        <taxon>Entomophthorales</taxon>
        <taxon>Entomophthoraceae</taxon>
        <taxon>Entomophthora</taxon>
    </lineage>
</organism>
<proteinExistence type="predicted"/>
<protein>
    <submittedName>
        <fullName evidence="1">M-phase phosphoprotein 8</fullName>
    </submittedName>
</protein>
<comment type="caution">
    <text evidence="1">The sequence shown here is derived from an EMBL/GenBank/DDBJ whole genome shotgun (WGS) entry which is preliminary data.</text>
</comment>